<keyword evidence="7 10" id="KW-0256">Endoplasmic reticulum</keyword>
<evidence type="ECO:0000256" key="9">
    <source>
        <dbReference type="ARBA" id="ARBA00023136"/>
    </source>
</evidence>
<keyword evidence="5 11" id="KW-0808">Transferase</keyword>
<evidence type="ECO:0000256" key="8">
    <source>
        <dbReference type="ARBA" id="ARBA00022989"/>
    </source>
</evidence>
<dbReference type="AlphaFoldDB" id="A0A7J7IP73"/>
<protein>
    <recommendedName>
        <fullName evidence="10">Mannosyltransferase</fullName>
        <ecNumber evidence="10">2.4.1.-</ecNumber>
    </recommendedName>
</protein>
<dbReference type="Proteomes" id="UP000530660">
    <property type="component" value="Unassembled WGS sequence"/>
</dbReference>
<evidence type="ECO:0000256" key="10">
    <source>
        <dbReference type="RuleBase" id="RU363075"/>
    </source>
</evidence>
<comment type="caution">
    <text evidence="11">The sequence shown here is derived from an EMBL/GenBank/DDBJ whole genome shotgun (WGS) entry which is preliminary data.</text>
</comment>
<dbReference type="GO" id="GO:0000026">
    <property type="term" value="F:alpha-1,2-mannosyltransferase activity"/>
    <property type="evidence" value="ECO:0007669"/>
    <property type="project" value="TreeGrafter"/>
</dbReference>
<sequence>MKFITIGNLCTFCFTEAECKLGSIHPFMPCGAMRTLCLSAFLAGLCRRLGIPLCKSKVGEFHFLRLANALACGVAEIGLALSIDRDFGNLSPGNRYLLFSAVSAGMFYSSPSLLPSSFAMTQIICAYSCWLLKKDLLVILFFTNAALLGWPFTGLLAIPLMFRMLARRRFARLLLYGGLVSGTLSFFVYLIDSYFYGRPVIAPLRLVLYNVFPSEGRGPDVFGREPWFYYLINGNLNFPVFFALALFYGLYLVGSACAGLLGFSRVIPVRKSTRNGSELVFATSMLIWLVVLSCQPHKEERFLYPIYPIVCLLAAECCYRCARLLGDASVLRGFLVTFCVVSSVIFNLSRIAAQQHYYSAPIAVFEQFVKRKCTLPMCTLCMGREWHRFPSSFFLPNRTTLRFIPYADSGLLPRPFESTSSIPKGMNDMNIAVYDDRYVTDVARECDFFIDVVDHPSAMPMPLKTWSMVADAHFLDRDSARSLHRIFYIPGISAKLPRHRYILLERSYLQES</sequence>
<dbReference type="UniPathway" id="UPA00378"/>
<evidence type="ECO:0000256" key="3">
    <source>
        <dbReference type="ARBA" id="ARBA00007063"/>
    </source>
</evidence>
<accession>A0A7J7IP73</accession>
<evidence type="ECO:0000256" key="2">
    <source>
        <dbReference type="ARBA" id="ARBA00004922"/>
    </source>
</evidence>
<evidence type="ECO:0000256" key="5">
    <source>
        <dbReference type="ARBA" id="ARBA00022679"/>
    </source>
</evidence>
<dbReference type="PANTHER" id="PTHR22760:SF2">
    <property type="entry name" value="ALPHA-1,2-MANNOSYLTRANSFERASE ALG9"/>
    <property type="match status" value="1"/>
</dbReference>
<name>A0A7J7IP73_9RHOD</name>
<feature type="transmembrane region" description="Helical" evidence="10">
    <location>
        <begin position="173"/>
        <end position="191"/>
    </location>
</feature>
<evidence type="ECO:0000256" key="6">
    <source>
        <dbReference type="ARBA" id="ARBA00022692"/>
    </source>
</evidence>
<comment type="subcellular location">
    <subcellularLocation>
        <location evidence="1 10">Endoplasmic reticulum membrane</location>
        <topology evidence="1 10">Multi-pass membrane protein</topology>
    </subcellularLocation>
</comment>
<dbReference type="Pfam" id="PF03901">
    <property type="entry name" value="Glyco_transf_22"/>
    <property type="match status" value="1"/>
</dbReference>
<keyword evidence="6 10" id="KW-0812">Transmembrane</keyword>
<feature type="transmembrane region" description="Helical" evidence="10">
    <location>
        <begin position="96"/>
        <end position="116"/>
    </location>
</feature>
<evidence type="ECO:0000256" key="4">
    <source>
        <dbReference type="ARBA" id="ARBA00022676"/>
    </source>
</evidence>
<dbReference type="OrthoDB" id="497541at2759"/>
<dbReference type="InterPro" id="IPR005599">
    <property type="entry name" value="GPI_mannosylTrfase"/>
</dbReference>
<feature type="transmembrane region" description="Helical" evidence="10">
    <location>
        <begin position="334"/>
        <end position="353"/>
    </location>
</feature>
<comment type="pathway">
    <text evidence="2">Protein modification; protein glycosylation.</text>
</comment>
<dbReference type="GO" id="GO:0006487">
    <property type="term" value="P:protein N-linked glycosylation"/>
    <property type="evidence" value="ECO:0007669"/>
    <property type="project" value="TreeGrafter"/>
</dbReference>
<evidence type="ECO:0000313" key="12">
    <source>
        <dbReference type="Proteomes" id="UP000530660"/>
    </source>
</evidence>
<evidence type="ECO:0000313" key="11">
    <source>
        <dbReference type="EMBL" id="KAF6004818.1"/>
    </source>
</evidence>
<keyword evidence="8 10" id="KW-1133">Transmembrane helix</keyword>
<feature type="transmembrane region" description="Helical" evidence="10">
    <location>
        <begin position="240"/>
        <end position="263"/>
    </location>
</feature>
<gene>
    <name evidence="11" type="primary">ALG9</name>
    <name evidence="11" type="ORF">F1559_002386</name>
</gene>
<dbReference type="GO" id="GO:0005789">
    <property type="term" value="C:endoplasmic reticulum membrane"/>
    <property type="evidence" value="ECO:0007669"/>
    <property type="project" value="UniProtKB-SubCell"/>
</dbReference>
<dbReference type="EMBL" id="VWRR01000002">
    <property type="protein sequence ID" value="KAF6004818.1"/>
    <property type="molecule type" value="Genomic_DNA"/>
</dbReference>
<dbReference type="PANTHER" id="PTHR22760">
    <property type="entry name" value="GLYCOSYLTRANSFERASE"/>
    <property type="match status" value="1"/>
</dbReference>
<evidence type="ECO:0000256" key="1">
    <source>
        <dbReference type="ARBA" id="ARBA00004477"/>
    </source>
</evidence>
<feature type="transmembrane region" description="Helical" evidence="10">
    <location>
        <begin position="304"/>
        <end position="322"/>
    </location>
</feature>
<dbReference type="EC" id="2.4.1.-" evidence="10"/>
<comment type="similarity">
    <text evidence="3 10">Belongs to the glycosyltransferase 22 family.</text>
</comment>
<feature type="transmembrane region" description="Helical" evidence="10">
    <location>
        <begin position="136"/>
        <end position="161"/>
    </location>
</feature>
<evidence type="ECO:0000256" key="7">
    <source>
        <dbReference type="ARBA" id="ARBA00022824"/>
    </source>
</evidence>
<keyword evidence="4 10" id="KW-0328">Glycosyltransferase</keyword>
<keyword evidence="9 10" id="KW-0472">Membrane</keyword>
<reference evidence="11 12" key="1">
    <citation type="journal article" date="2020" name="J. Phycol.">
        <title>Comparative genome analysis reveals Cyanidiococcus gen. nov., a new extremophilic red algal genus sister to Cyanidioschyzon (Cyanidioschyzonaceae, Rhodophyta).</title>
        <authorList>
            <person name="Liu S.-L."/>
            <person name="Chiang Y.-R."/>
            <person name="Yoon H.S."/>
            <person name="Fu H.-Y."/>
        </authorList>
    </citation>
    <scope>NUCLEOTIDE SEQUENCE [LARGE SCALE GENOMIC DNA]</scope>
    <source>
        <strain evidence="11 12">THAL066</strain>
    </source>
</reference>
<organism evidence="11 12">
    <name type="scientific">Cyanidiococcus yangmingshanensis</name>
    <dbReference type="NCBI Taxonomy" id="2690220"/>
    <lineage>
        <taxon>Eukaryota</taxon>
        <taxon>Rhodophyta</taxon>
        <taxon>Bangiophyceae</taxon>
        <taxon>Cyanidiales</taxon>
        <taxon>Cyanidiaceae</taxon>
        <taxon>Cyanidiococcus</taxon>
    </lineage>
</organism>
<feature type="transmembrane region" description="Helical" evidence="10">
    <location>
        <begin position="275"/>
        <end position="292"/>
    </location>
</feature>
<feature type="transmembrane region" description="Helical" evidence="10">
    <location>
        <begin position="66"/>
        <end position="84"/>
    </location>
</feature>
<keyword evidence="12" id="KW-1185">Reference proteome</keyword>
<proteinExistence type="inferred from homology"/>